<evidence type="ECO:0000313" key="2">
    <source>
        <dbReference type="EMBL" id="KAH7281150.1"/>
    </source>
</evidence>
<feature type="region of interest" description="Disordered" evidence="1">
    <location>
        <begin position="1"/>
        <end position="27"/>
    </location>
</feature>
<accession>A0A8T2QBZ6</accession>
<proteinExistence type="predicted"/>
<evidence type="ECO:0000313" key="3">
    <source>
        <dbReference type="EMBL" id="KAH7281155.1"/>
    </source>
</evidence>
<gene>
    <name evidence="2" type="ORF">KP509_36G032900</name>
    <name evidence="3" type="ORF">KP509_36G033200</name>
</gene>
<sequence>MAGRPQRGKASSSTSSPPIEASLLNKDTPSTCLGKKLLRPVISPSGIFYDADDGTTSFICSLRLFHLPALFPYKSCQQTFVDLSVDQMALQISFLVLDSNTNT</sequence>
<dbReference type="EMBL" id="CM035441">
    <property type="protein sequence ID" value="KAH7281155.1"/>
    <property type="molecule type" value="Genomic_DNA"/>
</dbReference>
<dbReference type="AlphaFoldDB" id="A0A8T2QBZ6"/>
<evidence type="ECO:0000256" key="1">
    <source>
        <dbReference type="SAM" id="MobiDB-lite"/>
    </source>
</evidence>
<name>A0A8T2QBZ6_CERRI</name>
<organism evidence="2 4">
    <name type="scientific">Ceratopteris richardii</name>
    <name type="common">Triangle waterfern</name>
    <dbReference type="NCBI Taxonomy" id="49495"/>
    <lineage>
        <taxon>Eukaryota</taxon>
        <taxon>Viridiplantae</taxon>
        <taxon>Streptophyta</taxon>
        <taxon>Embryophyta</taxon>
        <taxon>Tracheophyta</taxon>
        <taxon>Polypodiopsida</taxon>
        <taxon>Polypodiidae</taxon>
        <taxon>Polypodiales</taxon>
        <taxon>Pteridineae</taxon>
        <taxon>Pteridaceae</taxon>
        <taxon>Parkerioideae</taxon>
        <taxon>Ceratopteris</taxon>
    </lineage>
</organism>
<dbReference type="EMBL" id="CM035441">
    <property type="protein sequence ID" value="KAH7281150.1"/>
    <property type="molecule type" value="Genomic_DNA"/>
</dbReference>
<evidence type="ECO:0000313" key="4">
    <source>
        <dbReference type="Proteomes" id="UP000825935"/>
    </source>
</evidence>
<comment type="caution">
    <text evidence="2">The sequence shown here is derived from an EMBL/GenBank/DDBJ whole genome shotgun (WGS) entry which is preliminary data.</text>
</comment>
<keyword evidence="4" id="KW-1185">Reference proteome</keyword>
<reference evidence="2" key="1">
    <citation type="submission" date="2021-08" db="EMBL/GenBank/DDBJ databases">
        <title>WGS assembly of Ceratopteris richardii.</title>
        <authorList>
            <person name="Marchant D.B."/>
            <person name="Chen G."/>
            <person name="Jenkins J."/>
            <person name="Shu S."/>
            <person name="Leebens-Mack J."/>
            <person name="Grimwood J."/>
            <person name="Schmutz J."/>
            <person name="Soltis P."/>
            <person name="Soltis D."/>
            <person name="Chen Z.-H."/>
        </authorList>
    </citation>
    <scope>NUCLEOTIDE SEQUENCE</scope>
    <source>
        <strain evidence="2">Whitten #5841</strain>
        <tissue evidence="2">Leaf</tissue>
    </source>
</reference>
<dbReference type="EMBL" id="CM035441">
    <property type="protein sequence ID" value="KAH7281151.1"/>
    <property type="molecule type" value="Genomic_DNA"/>
</dbReference>
<dbReference type="Proteomes" id="UP000825935">
    <property type="component" value="Chromosome 36"/>
</dbReference>
<dbReference type="EMBL" id="CM035441">
    <property type="protein sequence ID" value="KAH7281152.1"/>
    <property type="molecule type" value="Genomic_DNA"/>
</dbReference>
<protein>
    <submittedName>
        <fullName evidence="2">Uncharacterized protein</fullName>
    </submittedName>
</protein>